<keyword evidence="3" id="KW-1185">Reference proteome</keyword>
<feature type="region of interest" description="Disordered" evidence="1">
    <location>
        <begin position="301"/>
        <end position="351"/>
    </location>
</feature>
<organism evidence="2 3">
    <name type="scientific">Corynespora cassiicola Philippines</name>
    <dbReference type="NCBI Taxonomy" id="1448308"/>
    <lineage>
        <taxon>Eukaryota</taxon>
        <taxon>Fungi</taxon>
        <taxon>Dikarya</taxon>
        <taxon>Ascomycota</taxon>
        <taxon>Pezizomycotina</taxon>
        <taxon>Dothideomycetes</taxon>
        <taxon>Pleosporomycetidae</taxon>
        <taxon>Pleosporales</taxon>
        <taxon>Corynesporascaceae</taxon>
        <taxon>Corynespora</taxon>
    </lineage>
</organism>
<sequence>MSGRTGPKAKQPIKYGEIGSSRLRYEIQPDLMVDEHFAGKSNIEVPGSDIIIPETQPDNGEEEMQNRLLEEEPLSPNSRSLIEKNAATKESSSLAPPEPYKFLSKQSTTDSGLLTPSFSFAPMASKNTHASSKNSKLSPRPSIASSTLLSDRAALEVDRARSEEGLTGSATYVRDFPGHQADTMRGRYEPKYNAPKPQNEQDIGFGPKGTEEGTASDTNGFGFSRSRENTVSFGPVEPPAAIVQKTSAKAKKSRKIPKAQISMDPWPPRARGTSVQPIPAIPANESYTVKCSGNIRAQLIEDPKTTSNHLEVEKQRSNPPHTENDNLRIPENATHGPLENPSAIGAEKNRADTEREAHRLPTHIDSTTQFEESKENEASVTLPMTADREGNGSPSGNGGRQSPMSIAHETSWVGVSGRVSKPQLRQCNSVQPGVKQIQVKRSPMPSLSFDQYLDGIRMMHNAEQTRVRQNHDTRIKDLEDIIGLLR</sequence>
<dbReference type="AlphaFoldDB" id="A0A2T2PBU5"/>
<proteinExistence type="predicted"/>
<evidence type="ECO:0000313" key="2">
    <source>
        <dbReference type="EMBL" id="PSN75104.1"/>
    </source>
</evidence>
<evidence type="ECO:0000256" key="1">
    <source>
        <dbReference type="SAM" id="MobiDB-lite"/>
    </source>
</evidence>
<dbReference type="Proteomes" id="UP000240883">
    <property type="component" value="Unassembled WGS sequence"/>
</dbReference>
<feature type="region of interest" description="Disordered" evidence="1">
    <location>
        <begin position="367"/>
        <end position="404"/>
    </location>
</feature>
<accession>A0A2T2PBU5</accession>
<feature type="compositionally biased region" description="Basic and acidic residues" evidence="1">
    <location>
        <begin position="153"/>
        <end position="164"/>
    </location>
</feature>
<feature type="compositionally biased region" description="Basic and acidic residues" evidence="1">
    <location>
        <begin position="301"/>
        <end position="328"/>
    </location>
</feature>
<protein>
    <submittedName>
        <fullName evidence="2">Uncharacterized protein</fullName>
    </submittedName>
</protein>
<gene>
    <name evidence="2" type="ORF">BS50DRAFT_32845</name>
</gene>
<feature type="compositionally biased region" description="Basic residues" evidence="1">
    <location>
        <begin position="248"/>
        <end position="257"/>
    </location>
</feature>
<dbReference type="EMBL" id="KZ678128">
    <property type="protein sequence ID" value="PSN75104.1"/>
    <property type="molecule type" value="Genomic_DNA"/>
</dbReference>
<evidence type="ECO:0000313" key="3">
    <source>
        <dbReference type="Proteomes" id="UP000240883"/>
    </source>
</evidence>
<reference evidence="2 3" key="1">
    <citation type="journal article" date="2018" name="Front. Microbiol.">
        <title>Genome-Wide Analysis of Corynespora cassiicola Leaf Fall Disease Putative Effectors.</title>
        <authorList>
            <person name="Lopez D."/>
            <person name="Ribeiro S."/>
            <person name="Label P."/>
            <person name="Fumanal B."/>
            <person name="Venisse J.S."/>
            <person name="Kohler A."/>
            <person name="de Oliveira R.R."/>
            <person name="Labutti K."/>
            <person name="Lipzen A."/>
            <person name="Lail K."/>
            <person name="Bauer D."/>
            <person name="Ohm R.A."/>
            <person name="Barry K.W."/>
            <person name="Spatafora J."/>
            <person name="Grigoriev I.V."/>
            <person name="Martin F.M."/>
            <person name="Pujade-Renaud V."/>
        </authorList>
    </citation>
    <scope>NUCLEOTIDE SEQUENCE [LARGE SCALE GENOMIC DNA]</scope>
    <source>
        <strain evidence="2 3">Philippines</strain>
    </source>
</reference>
<feature type="region of interest" description="Disordered" evidence="1">
    <location>
        <begin position="42"/>
        <end position="277"/>
    </location>
</feature>
<name>A0A2T2PBU5_CORCC</name>
<feature type="compositionally biased region" description="Polar residues" evidence="1">
    <location>
        <begin position="125"/>
        <end position="149"/>
    </location>
</feature>
<feature type="compositionally biased region" description="Polar residues" evidence="1">
    <location>
        <begin position="104"/>
        <end position="118"/>
    </location>
</feature>